<gene>
    <name evidence="1" type="ORF">BJP37_02790</name>
</gene>
<organism evidence="1 2">
    <name type="scientific">Moorena bouillonii PNG</name>
    <dbReference type="NCBI Taxonomy" id="568701"/>
    <lineage>
        <taxon>Bacteria</taxon>
        <taxon>Bacillati</taxon>
        <taxon>Cyanobacteriota</taxon>
        <taxon>Cyanophyceae</taxon>
        <taxon>Coleofasciculales</taxon>
        <taxon>Coleofasciculaceae</taxon>
        <taxon>Moorena</taxon>
    </lineage>
</organism>
<protein>
    <submittedName>
        <fullName evidence="1">Uncharacterized protein</fullName>
    </submittedName>
</protein>
<name>A0A1U7MWN2_9CYAN</name>
<proteinExistence type="predicted"/>
<accession>A0A1U7MWN2</accession>
<comment type="caution">
    <text evidence="1">The sequence shown here is derived from an EMBL/GenBank/DDBJ whole genome shotgun (WGS) entry which is preliminary data.</text>
</comment>
<evidence type="ECO:0000313" key="2">
    <source>
        <dbReference type="Proteomes" id="UP000186657"/>
    </source>
</evidence>
<sequence>MATVYTLQCTSTLQFIHSNRFSRFPNQSVPSNTIVLQPSKLGFAVLLDFFSTCVRGNFSNERIGTILDDLIQQSSNNQ</sequence>
<dbReference type="Proteomes" id="UP000186657">
    <property type="component" value="Unassembled WGS sequence"/>
</dbReference>
<keyword evidence="2" id="KW-1185">Reference proteome</keyword>
<dbReference type="AlphaFoldDB" id="A0A1U7MWN2"/>
<dbReference type="EMBL" id="MKZS01000001">
    <property type="protein sequence ID" value="OLT58127.1"/>
    <property type="molecule type" value="Genomic_DNA"/>
</dbReference>
<reference evidence="1 2" key="1">
    <citation type="submission" date="2016-10" db="EMBL/GenBank/DDBJ databases">
        <title>Comparative genomics uncovers the prolific and rare metabolic potential of the cyanobacterial genus Moorea.</title>
        <authorList>
            <person name="Leao T."/>
            <person name="Castelao G."/>
            <person name="Korobeynikov A."/>
            <person name="Monroe E.A."/>
            <person name="Podell S."/>
            <person name="Glukhov E."/>
            <person name="Allen E."/>
            <person name="Gerwick W.H."/>
            <person name="Gerwick L."/>
        </authorList>
    </citation>
    <scope>NUCLEOTIDE SEQUENCE [LARGE SCALE GENOMIC DNA]</scope>
    <source>
        <strain evidence="1 2">PNG5-198</strain>
    </source>
</reference>
<evidence type="ECO:0000313" key="1">
    <source>
        <dbReference type="EMBL" id="OLT58127.1"/>
    </source>
</evidence>